<dbReference type="PANTHER" id="PTHR21112:SF0">
    <property type="entry name" value="CHEMOSENSORY PROTEIN A 29A-RELATED"/>
    <property type="match status" value="1"/>
</dbReference>
<reference evidence="2" key="1">
    <citation type="submission" date="2019-08" db="EMBL/GenBank/DDBJ databases">
        <title>The genome of the North American firefly Photinus pyralis.</title>
        <authorList>
            <consortium name="Photinus pyralis genome working group"/>
            <person name="Fallon T.R."/>
            <person name="Sander Lower S.E."/>
            <person name="Weng J.-K."/>
        </authorList>
    </citation>
    <scope>NUCLEOTIDE SEQUENCE</scope>
    <source>
        <strain evidence="2">TRF0915ILg1</strain>
        <tissue evidence="2">Whole body</tissue>
    </source>
</reference>
<dbReference type="InterPro" id="IPR036846">
    <property type="entry name" value="GM2-AP_sf"/>
</dbReference>
<evidence type="ECO:0000256" key="1">
    <source>
        <dbReference type="ARBA" id="ARBA00022729"/>
    </source>
</evidence>
<name>A0A8K0G2Z8_IGNLU</name>
<dbReference type="OrthoDB" id="6661750at2759"/>
<keyword evidence="1" id="KW-0732">Signal</keyword>
<protein>
    <submittedName>
        <fullName evidence="2">Uncharacterized protein</fullName>
    </submittedName>
</protein>
<comment type="caution">
    <text evidence="2">The sequence shown here is derived from an EMBL/GenBank/DDBJ whole genome shotgun (WGS) entry which is preliminary data.</text>
</comment>
<organism evidence="2 3">
    <name type="scientific">Ignelater luminosus</name>
    <name type="common">Cucubano</name>
    <name type="synonym">Pyrophorus luminosus</name>
    <dbReference type="NCBI Taxonomy" id="2038154"/>
    <lineage>
        <taxon>Eukaryota</taxon>
        <taxon>Metazoa</taxon>
        <taxon>Ecdysozoa</taxon>
        <taxon>Arthropoda</taxon>
        <taxon>Hexapoda</taxon>
        <taxon>Insecta</taxon>
        <taxon>Pterygota</taxon>
        <taxon>Neoptera</taxon>
        <taxon>Endopterygota</taxon>
        <taxon>Coleoptera</taxon>
        <taxon>Polyphaga</taxon>
        <taxon>Elateriformia</taxon>
        <taxon>Elateroidea</taxon>
        <taxon>Elateridae</taxon>
        <taxon>Agrypninae</taxon>
        <taxon>Pyrophorini</taxon>
        <taxon>Ignelater</taxon>
    </lineage>
</organism>
<accession>A0A8K0G2Z8</accession>
<dbReference type="Proteomes" id="UP000801492">
    <property type="component" value="Unassembled WGS sequence"/>
</dbReference>
<evidence type="ECO:0000313" key="2">
    <source>
        <dbReference type="EMBL" id="KAF2886497.1"/>
    </source>
</evidence>
<dbReference type="SMART" id="SM00697">
    <property type="entry name" value="DM8"/>
    <property type="match status" value="1"/>
</dbReference>
<dbReference type="PANTHER" id="PTHR21112">
    <property type="entry name" value="CHEMOSENSORY PROTEIN A 29A-RELATED"/>
    <property type="match status" value="1"/>
</dbReference>
<dbReference type="InterPro" id="IPR010512">
    <property type="entry name" value="DUF1091"/>
</dbReference>
<evidence type="ECO:0000313" key="3">
    <source>
        <dbReference type="Proteomes" id="UP000801492"/>
    </source>
</evidence>
<dbReference type="EMBL" id="VTPC01087484">
    <property type="protein sequence ID" value="KAF2886497.1"/>
    <property type="molecule type" value="Genomic_DNA"/>
</dbReference>
<gene>
    <name evidence="2" type="ORF">ILUMI_19676</name>
</gene>
<proteinExistence type="predicted"/>
<sequence length="151" mass="17607">MKDYNKTYLSKATGGLFWYNRTERVLNINITLLRSVGPKLRGNVQVYKFLSNEFRYFPVTLSLNMCEEYKKNTFGLLDLFRTYSNVKVNSCPLPQGNYSMKNGKIDFSQFPPHIPKGTYKTEVKLFNDRDYLGHFDVIADVSPKEILRVIN</sequence>
<keyword evidence="3" id="KW-1185">Reference proteome</keyword>
<dbReference type="Pfam" id="PF06477">
    <property type="entry name" value="DUF1091"/>
    <property type="match status" value="1"/>
</dbReference>
<dbReference type="Gene3D" id="2.70.220.10">
    <property type="entry name" value="Ganglioside GM2 activator"/>
    <property type="match status" value="1"/>
</dbReference>
<dbReference type="AlphaFoldDB" id="A0A8K0G2Z8"/>